<dbReference type="Pfam" id="PF10551">
    <property type="entry name" value="MULE"/>
    <property type="match status" value="1"/>
</dbReference>
<dbReference type="InterPro" id="IPR018289">
    <property type="entry name" value="MULE_transposase_dom"/>
</dbReference>
<feature type="domain" description="MULE transposase" evidence="1">
    <location>
        <begin position="2"/>
        <end position="79"/>
    </location>
</feature>
<keyword evidence="3" id="KW-1185">Reference proteome</keyword>
<dbReference type="AlphaFoldDB" id="A0A9R1X159"/>
<dbReference type="PANTHER" id="PTHR31973:SF185">
    <property type="entry name" value="TRANSPOSASE, MUDR, PLANT, MULE TRANSPOSASE DOMAIN-CONTAINING PROTEIN"/>
    <property type="match status" value="1"/>
</dbReference>
<gene>
    <name evidence="2" type="ORF">LSAT_V11C700375310</name>
</gene>
<name>A0A9R1X159_LACSA</name>
<dbReference type="EMBL" id="NBSK02000007">
    <property type="protein sequence ID" value="KAJ0196720.1"/>
    <property type="molecule type" value="Genomic_DNA"/>
</dbReference>
<comment type="caution">
    <text evidence="2">The sequence shown here is derived from an EMBL/GenBank/DDBJ whole genome shotgun (WGS) entry which is preliminary data.</text>
</comment>
<dbReference type="PANTHER" id="PTHR31973">
    <property type="entry name" value="POLYPROTEIN, PUTATIVE-RELATED"/>
    <property type="match status" value="1"/>
</dbReference>
<protein>
    <recommendedName>
        <fullName evidence="1">MULE transposase domain-containing protein</fullName>
    </recommendedName>
</protein>
<accession>A0A9R1X159</accession>
<sequence>MMFLEVGMDGNNQILPIAFGVGKIKSGESWIWFLSRLKECNGDMPSLAIISDRANSIEITIQVVFPNAYQKLYCRYLLMNMRTKIDKQERKRFCFGKLQKLTDSLISKKAWVGYVVHQMKIVVQNQLREMGKVVFSYETIQQWWCQRHNVGAESKKDITEYAKKVYQIDQSRYEVTDQMKNGKEKKWNLVVARGQFSGTPYSHAMTVFNELRYHHYSTWMPSYFTMKTYRSTYIEVVFHVPVSAEYEQPYEVMVVLPPLMDKRQAE</sequence>
<evidence type="ECO:0000313" key="2">
    <source>
        <dbReference type="EMBL" id="KAJ0196720.1"/>
    </source>
</evidence>
<organism evidence="2 3">
    <name type="scientific">Lactuca sativa</name>
    <name type="common">Garden lettuce</name>
    <dbReference type="NCBI Taxonomy" id="4236"/>
    <lineage>
        <taxon>Eukaryota</taxon>
        <taxon>Viridiplantae</taxon>
        <taxon>Streptophyta</taxon>
        <taxon>Embryophyta</taxon>
        <taxon>Tracheophyta</taxon>
        <taxon>Spermatophyta</taxon>
        <taxon>Magnoliopsida</taxon>
        <taxon>eudicotyledons</taxon>
        <taxon>Gunneridae</taxon>
        <taxon>Pentapetalae</taxon>
        <taxon>asterids</taxon>
        <taxon>campanulids</taxon>
        <taxon>Asterales</taxon>
        <taxon>Asteraceae</taxon>
        <taxon>Cichorioideae</taxon>
        <taxon>Cichorieae</taxon>
        <taxon>Lactucinae</taxon>
        <taxon>Lactuca</taxon>
    </lineage>
</organism>
<evidence type="ECO:0000259" key="1">
    <source>
        <dbReference type="Pfam" id="PF10551"/>
    </source>
</evidence>
<reference evidence="2 3" key="1">
    <citation type="journal article" date="2017" name="Nat. Commun.">
        <title>Genome assembly with in vitro proximity ligation data and whole-genome triplication in lettuce.</title>
        <authorList>
            <person name="Reyes-Chin-Wo S."/>
            <person name="Wang Z."/>
            <person name="Yang X."/>
            <person name="Kozik A."/>
            <person name="Arikit S."/>
            <person name="Song C."/>
            <person name="Xia L."/>
            <person name="Froenicke L."/>
            <person name="Lavelle D.O."/>
            <person name="Truco M.J."/>
            <person name="Xia R."/>
            <person name="Zhu S."/>
            <person name="Xu C."/>
            <person name="Xu H."/>
            <person name="Xu X."/>
            <person name="Cox K."/>
            <person name="Korf I."/>
            <person name="Meyers B.C."/>
            <person name="Michelmore R.W."/>
        </authorList>
    </citation>
    <scope>NUCLEOTIDE SEQUENCE [LARGE SCALE GENOMIC DNA]</scope>
    <source>
        <strain evidence="3">cv. Salinas</strain>
        <tissue evidence="2">Seedlings</tissue>
    </source>
</reference>
<dbReference type="Proteomes" id="UP000235145">
    <property type="component" value="Unassembled WGS sequence"/>
</dbReference>
<evidence type="ECO:0000313" key="3">
    <source>
        <dbReference type="Proteomes" id="UP000235145"/>
    </source>
</evidence>
<proteinExistence type="predicted"/>